<dbReference type="Proteomes" id="UP001492380">
    <property type="component" value="Unassembled WGS sequence"/>
</dbReference>
<protein>
    <submittedName>
        <fullName evidence="2">Uncharacterized protein</fullName>
    </submittedName>
</protein>
<feature type="region of interest" description="Disordered" evidence="1">
    <location>
        <begin position="191"/>
        <end position="213"/>
    </location>
</feature>
<accession>A0ABR1YGQ9</accession>
<keyword evidence="3" id="KW-1185">Reference proteome</keyword>
<evidence type="ECO:0000256" key="1">
    <source>
        <dbReference type="SAM" id="MobiDB-lite"/>
    </source>
</evidence>
<feature type="compositionally biased region" description="Polar residues" evidence="1">
    <location>
        <begin position="201"/>
        <end position="213"/>
    </location>
</feature>
<comment type="caution">
    <text evidence="2">The sequence shown here is derived from an EMBL/GenBank/DDBJ whole genome shotgun (WGS) entry which is preliminary data.</text>
</comment>
<proteinExistence type="predicted"/>
<dbReference type="EMBL" id="JBBWRZ010000009">
    <property type="protein sequence ID" value="KAK8229222.1"/>
    <property type="molecule type" value="Genomic_DNA"/>
</dbReference>
<name>A0ABR1YGQ9_9PEZI</name>
<gene>
    <name evidence="2" type="ORF">HDK90DRAFT_493430</name>
</gene>
<organism evidence="2 3">
    <name type="scientific">Phyllosticta capitalensis</name>
    <dbReference type="NCBI Taxonomy" id="121624"/>
    <lineage>
        <taxon>Eukaryota</taxon>
        <taxon>Fungi</taxon>
        <taxon>Dikarya</taxon>
        <taxon>Ascomycota</taxon>
        <taxon>Pezizomycotina</taxon>
        <taxon>Dothideomycetes</taxon>
        <taxon>Dothideomycetes incertae sedis</taxon>
        <taxon>Botryosphaeriales</taxon>
        <taxon>Phyllostictaceae</taxon>
        <taxon>Phyllosticta</taxon>
    </lineage>
</organism>
<reference evidence="2 3" key="1">
    <citation type="submission" date="2024-04" db="EMBL/GenBank/DDBJ databases">
        <title>Phyllosticta paracitricarpa is synonymous to the EU quarantine fungus P. citricarpa based on phylogenomic analyses.</title>
        <authorList>
            <consortium name="Lawrence Berkeley National Laboratory"/>
            <person name="Van Ingen-Buijs V.A."/>
            <person name="Van Westerhoven A.C."/>
            <person name="Haridas S."/>
            <person name="Skiadas P."/>
            <person name="Martin F."/>
            <person name="Groenewald J.Z."/>
            <person name="Crous P.W."/>
            <person name="Seidl M.F."/>
        </authorList>
    </citation>
    <scope>NUCLEOTIDE SEQUENCE [LARGE SCALE GENOMIC DNA]</scope>
    <source>
        <strain evidence="2 3">CBS 123374</strain>
    </source>
</reference>
<evidence type="ECO:0000313" key="2">
    <source>
        <dbReference type="EMBL" id="KAK8229222.1"/>
    </source>
</evidence>
<evidence type="ECO:0000313" key="3">
    <source>
        <dbReference type="Proteomes" id="UP001492380"/>
    </source>
</evidence>
<sequence length="330" mass="37443">MDYVLNRDVLKLALQNLRENGPAVGADWLALQIYSPFAPVVVNTASEDFTRIKKYWVSACRRDESIPEKGGRLVIGVYKTYDDGFREGYHTDEVSDEEVYRAVPRDSEVSGDEDEVEGELENEVVDEADFEADTSVIEWDQDEVQEEEAGDEIVEEVKSETESMTVIGDENDFEVDSITVVDDDEISTAREGDEHLYESQYPHQVQGQDQMEYSPTSPITICSSHPGSTPRGPLPSPQADTPIPTIETEYASEVPYDSDIAVSEWAFKTITLGGLRQTIRYKPEDRATTMQRLNEYYRFCDRGHNPHRIKFEAFVAVRNFTLAHCRGSRK</sequence>